<dbReference type="Gene3D" id="3.40.50.620">
    <property type="entry name" value="HUPs"/>
    <property type="match status" value="1"/>
</dbReference>
<dbReference type="GO" id="GO:0043164">
    <property type="term" value="P:Gram-negative-bacterium-type cell wall biogenesis"/>
    <property type="evidence" value="ECO:0007669"/>
    <property type="project" value="TreeGrafter"/>
</dbReference>
<evidence type="ECO:0000259" key="2">
    <source>
        <dbReference type="Pfam" id="PF02698"/>
    </source>
</evidence>
<dbReference type="InterPro" id="IPR014729">
    <property type="entry name" value="Rossmann-like_a/b/a_fold"/>
</dbReference>
<dbReference type="PANTHER" id="PTHR30336:SF4">
    <property type="entry name" value="ENVELOPE BIOGENESIS FACTOR ELYC"/>
    <property type="match status" value="1"/>
</dbReference>
<gene>
    <name evidence="3" type="ORF">H9761_02160</name>
</gene>
<keyword evidence="1" id="KW-0472">Membrane</keyword>
<name>A0A9D2NBQ1_9FIRM</name>
<dbReference type="PANTHER" id="PTHR30336">
    <property type="entry name" value="INNER MEMBRANE PROTEIN, PROBABLE PERMEASE"/>
    <property type="match status" value="1"/>
</dbReference>
<keyword evidence="1" id="KW-0812">Transmembrane</keyword>
<proteinExistence type="predicted"/>
<dbReference type="InterPro" id="IPR051599">
    <property type="entry name" value="Cell_Envelope_Assoc"/>
</dbReference>
<accession>A0A9D2NBQ1</accession>
<keyword evidence="1" id="KW-1133">Transmembrane helix</keyword>
<evidence type="ECO:0000313" key="3">
    <source>
        <dbReference type="EMBL" id="HJC22492.1"/>
    </source>
</evidence>
<comment type="caution">
    <text evidence="3">The sequence shown here is derived from an EMBL/GenBank/DDBJ whole genome shotgun (WGS) entry which is preliminary data.</text>
</comment>
<reference evidence="3" key="2">
    <citation type="submission" date="2021-04" db="EMBL/GenBank/DDBJ databases">
        <authorList>
            <person name="Gilroy R."/>
        </authorList>
    </citation>
    <scope>NUCLEOTIDE SEQUENCE</scope>
    <source>
        <strain evidence="3">USAMLcec2-132</strain>
    </source>
</reference>
<dbReference type="EMBL" id="DWWS01000013">
    <property type="protein sequence ID" value="HJC22492.1"/>
    <property type="molecule type" value="Genomic_DNA"/>
</dbReference>
<dbReference type="AlphaFoldDB" id="A0A9D2NBQ1"/>
<feature type="transmembrane region" description="Helical" evidence="1">
    <location>
        <begin position="60"/>
        <end position="78"/>
    </location>
</feature>
<evidence type="ECO:0000313" key="4">
    <source>
        <dbReference type="Proteomes" id="UP000823891"/>
    </source>
</evidence>
<feature type="domain" description="DUF218" evidence="2">
    <location>
        <begin position="95"/>
        <end position="235"/>
    </location>
</feature>
<protein>
    <submittedName>
        <fullName evidence="3">YdcF family protein</fullName>
    </submittedName>
</protein>
<dbReference type="CDD" id="cd06259">
    <property type="entry name" value="YdcF-like"/>
    <property type="match status" value="1"/>
</dbReference>
<dbReference type="Proteomes" id="UP000823891">
    <property type="component" value="Unassembled WGS sequence"/>
</dbReference>
<feature type="transmembrane region" description="Helical" evidence="1">
    <location>
        <begin position="29"/>
        <end position="48"/>
    </location>
</feature>
<evidence type="ECO:0000256" key="1">
    <source>
        <dbReference type="SAM" id="Phobius"/>
    </source>
</evidence>
<dbReference type="GO" id="GO:0005886">
    <property type="term" value="C:plasma membrane"/>
    <property type="evidence" value="ECO:0007669"/>
    <property type="project" value="TreeGrafter"/>
</dbReference>
<sequence>MAAVIFLVLGILFCIYCIAILVSGVFGSWFFLLWGALGIGCIGAWKVLSSGLWGRLPVPVRGTVLGLFGAGLLVFLVIEGLVVSRFYAKGEPGLDYLVVLGAQMRESGPSRALQLRLDQAYDYLAENPETVVIVSGGQGSNEPVSEAQGMYAYLTGRGIAPERIRMEDQSKNTVENLRFSKRFIEDGASVGIITNNFHVYRAERLAAGQGYETIRGIAAPCDLSMQANNMLREFFGIMKDWLCGNMKLW</sequence>
<dbReference type="GO" id="GO:0000270">
    <property type="term" value="P:peptidoglycan metabolic process"/>
    <property type="evidence" value="ECO:0007669"/>
    <property type="project" value="TreeGrafter"/>
</dbReference>
<dbReference type="InterPro" id="IPR003848">
    <property type="entry name" value="DUF218"/>
</dbReference>
<dbReference type="Pfam" id="PF02698">
    <property type="entry name" value="DUF218"/>
    <property type="match status" value="1"/>
</dbReference>
<organism evidence="3 4">
    <name type="scientific">Candidatus Eisenbergiella merdavium</name>
    <dbReference type="NCBI Taxonomy" id="2838551"/>
    <lineage>
        <taxon>Bacteria</taxon>
        <taxon>Bacillati</taxon>
        <taxon>Bacillota</taxon>
        <taxon>Clostridia</taxon>
        <taxon>Lachnospirales</taxon>
        <taxon>Lachnospiraceae</taxon>
        <taxon>Eisenbergiella</taxon>
    </lineage>
</organism>
<reference evidence="3" key="1">
    <citation type="journal article" date="2021" name="PeerJ">
        <title>Extensive microbial diversity within the chicken gut microbiome revealed by metagenomics and culture.</title>
        <authorList>
            <person name="Gilroy R."/>
            <person name="Ravi A."/>
            <person name="Getino M."/>
            <person name="Pursley I."/>
            <person name="Horton D.L."/>
            <person name="Alikhan N.F."/>
            <person name="Baker D."/>
            <person name="Gharbi K."/>
            <person name="Hall N."/>
            <person name="Watson M."/>
            <person name="Adriaenssens E.M."/>
            <person name="Foster-Nyarko E."/>
            <person name="Jarju S."/>
            <person name="Secka A."/>
            <person name="Antonio M."/>
            <person name="Oren A."/>
            <person name="Chaudhuri R.R."/>
            <person name="La Ragione R."/>
            <person name="Hildebrand F."/>
            <person name="Pallen M.J."/>
        </authorList>
    </citation>
    <scope>NUCLEOTIDE SEQUENCE</scope>
    <source>
        <strain evidence="3">USAMLcec2-132</strain>
    </source>
</reference>